<dbReference type="PROSITE" id="PS50110">
    <property type="entry name" value="RESPONSE_REGULATORY"/>
    <property type="match status" value="1"/>
</dbReference>
<evidence type="ECO:0000259" key="7">
    <source>
        <dbReference type="PROSITE" id="PS51755"/>
    </source>
</evidence>
<dbReference type="Pfam" id="PF00486">
    <property type="entry name" value="Trans_reg_C"/>
    <property type="match status" value="1"/>
</dbReference>
<protein>
    <recommendedName>
        <fullName evidence="10">Response regulator receiver domain protein</fullName>
    </recommendedName>
</protein>
<dbReference type="GO" id="GO:0006355">
    <property type="term" value="P:regulation of DNA-templated transcription"/>
    <property type="evidence" value="ECO:0007669"/>
    <property type="project" value="InterPro"/>
</dbReference>
<evidence type="ECO:0000256" key="4">
    <source>
        <dbReference type="PROSITE-ProRule" id="PRU00169"/>
    </source>
</evidence>
<dbReference type="Gene3D" id="3.40.50.2300">
    <property type="match status" value="1"/>
</dbReference>
<evidence type="ECO:0000256" key="5">
    <source>
        <dbReference type="PROSITE-ProRule" id="PRU01091"/>
    </source>
</evidence>
<organism evidence="8 9">
    <name type="scientific">Phocaeicola coprocola CAG:162</name>
    <dbReference type="NCBI Taxonomy" id="1263040"/>
    <lineage>
        <taxon>Bacteria</taxon>
        <taxon>Pseudomonadati</taxon>
        <taxon>Bacteroidota</taxon>
        <taxon>Bacteroidia</taxon>
        <taxon>Bacteroidales</taxon>
        <taxon>Bacteroidaceae</taxon>
        <taxon>Phocaeicola</taxon>
    </lineage>
</organism>
<evidence type="ECO:0000259" key="6">
    <source>
        <dbReference type="PROSITE" id="PS50110"/>
    </source>
</evidence>
<gene>
    <name evidence="8" type="ORF">BN509_00551</name>
</gene>
<dbReference type="CDD" id="cd17574">
    <property type="entry name" value="REC_OmpR"/>
    <property type="match status" value="1"/>
</dbReference>
<keyword evidence="3 5" id="KW-0238">DNA-binding</keyword>
<evidence type="ECO:0000256" key="2">
    <source>
        <dbReference type="ARBA" id="ARBA00023012"/>
    </source>
</evidence>
<dbReference type="CDD" id="cd00383">
    <property type="entry name" value="trans_reg_C"/>
    <property type="match status" value="1"/>
</dbReference>
<dbReference type="InterPro" id="IPR011006">
    <property type="entry name" value="CheY-like_superfamily"/>
</dbReference>
<dbReference type="AlphaFoldDB" id="R6D3S7"/>
<dbReference type="InterPro" id="IPR001789">
    <property type="entry name" value="Sig_transdc_resp-reg_receiver"/>
</dbReference>
<dbReference type="InterPro" id="IPR036388">
    <property type="entry name" value="WH-like_DNA-bd_sf"/>
</dbReference>
<dbReference type="PANTHER" id="PTHR48111:SF40">
    <property type="entry name" value="PHOSPHATE REGULON TRANSCRIPTIONAL REGULATORY PROTEIN PHOB"/>
    <property type="match status" value="1"/>
</dbReference>
<keyword evidence="2" id="KW-0902">Two-component regulatory system</keyword>
<dbReference type="SMART" id="SM00448">
    <property type="entry name" value="REC"/>
    <property type="match status" value="1"/>
</dbReference>
<keyword evidence="1 4" id="KW-0597">Phosphoprotein</keyword>
<feature type="modified residue" description="4-aspartylphosphate" evidence="4">
    <location>
        <position position="56"/>
    </location>
</feature>
<dbReference type="Proteomes" id="UP000018362">
    <property type="component" value="Unassembled WGS sequence"/>
</dbReference>
<sequence>MRTNAINILLADDDVKNSLLLKKFLEAENYVVSYAPDGLTAWEMYHRQHPDLILLDVNMPAMNGFELAQRIRETDNKVLIFFLTDRTEKADRLKGFSLKGNDYIPKPFYPEELIAKIAERFEQRKINAQYRYNIGKTLFDSNQSMVTFDGITQNLSARQTDILVLLAQSIGQLVPRDEILDTVWGDSSYANSMSLNVQITYLRHILALDTTVKIISIKKKGYILQITS</sequence>
<dbReference type="PANTHER" id="PTHR48111">
    <property type="entry name" value="REGULATOR OF RPOS"/>
    <property type="match status" value="1"/>
</dbReference>
<dbReference type="GO" id="GO:0000156">
    <property type="term" value="F:phosphorelay response regulator activity"/>
    <property type="evidence" value="ECO:0007669"/>
    <property type="project" value="TreeGrafter"/>
</dbReference>
<dbReference type="Gene3D" id="1.10.10.10">
    <property type="entry name" value="Winged helix-like DNA-binding domain superfamily/Winged helix DNA-binding domain"/>
    <property type="match status" value="1"/>
</dbReference>
<evidence type="ECO:0000313" key="9">
    <source>
        <dbReference type="Proteomes" id="UP000018362"/>
    </source>
</evidence>
<dbReference type="EMBL" id="CBCJ010000205">
    <property type="protein sequence ID" value="CDA72427.1"/>
    <property type="molecule type" value="Genomic_DNA"/>
</dbReference>
<reference evidence="8" key="1">
    <citation type="submission" date="2012-11" db="EMBL/GenBank/DDBJ databases">
        <title>Dependencies among metagenomic species, viruses, plasmids and units of genetic variation.</title>
        <authorList>
            <person name="Nielsen H.B."/>
            <person name="Almeida M."/>
            <person name="Juncker A.S."/>
            <person name="Rasmussen S."/>
            <person name="Li J."/>
            <person name="Sunagawa S."/>
            <person name="Plichta D."/>
            <person name="Gautier L."/>
            <person name="Le Chatelier E."/>
            <person name="Peletier E."/>
            <person name="Bonde I."/>
            <person name="Nielsen T."/>
            <person name="Manichanh C."/>
            <person name="Arumugam M."/>
            <person name="Batto J."/>
            <person name="Santos M.B.Q.D."/>
            <person name="Blom N."/>
            <person name="Borruel N."/>
            <person name="Burgdorf K.S."/>
            <person name="Boumezbeur F."/>
            <person name="Casellas F."/>
            <person name="Dore J."/>
            <person name="Guarner F."/>
            <person name="Hansen T."/>
            <person name="Hildebrand F."/>
            <person name="Kaas R.S."/>
            <person name="Kennedy S."/>
            <person name="Kristiansen K."/>
            <person name="Kultima J.R."/>
            <person name="Leonard P."/>
            <person name="Levenez F."/>
            <person name="Lund O."/>
            <person name="Moumen B."/>
            <person name="Le Paslier D."/>
            <person name="Pons N."/>
            <person name="Pedersen O."/>
            <person name="Prifti E."/>
            <person name="Qin J."/>
            <person name="Raes J."/>
            <person name="Tap J."/>
            <person name="Tims S."/>
            <person name="Ussery D.W."/>
            <person name="Yamada T."/>
            <person name="MetaHit consortium"/>
            <person name="Renault P."/>
            <person name="Sicheritz-Ponten T."/>
            <person name="Bork P."/>
            <person name="Wang J."/>
            <person name="Brunak S."/>
            <person name="Ehrlich S.D."/>
        </authorList>
    </citation>
    <scope>NUCLEOTIDE SEQUENCE [LARGE SCALE GENOMIC DNA]</scope>
</reference>
<dbReference type="GO" id="GO:0005829">
    <property type="term" value="C:cytosol"/>
    <property type="evidence" value="ECO:0007669"/>
    <property type="project" value="TreeGrafter"/>
</dbReference>
<evidence type="ECO:0000256" key="3">
    <source>
        <dbReference type="ARBA" id="ARBA00023125"/>
    </source>
</evidence>
<feature type="domain" description="Response regulatory" evidence="6">
    <location>
        <begin position="7"/>
        <end position="121"/>
    </location>
</feature>
<dbReference type="GO" id="GO:0032993">
    <property type="term" value="C:protein-DNA complex"/>
    <property type="evidence" value="ECO:0007669"/>
    <property type="project" value="TreeGrafter"/>
</dbReference>
<feature type="DNA-binding region" description="OmpR/PhoB-type" evidence="5">
    <location>
        <begin position="129"/>
        <end position="226"/>
    </location>
</feature>
<dbReference type="PROSITE" id="PS51755">
    <property type="entry name" value="OMPR_PHOB"/>
    <property type="match status" value="1"/>
</dbReference>
<name>R6D3S7_9BACT</name>
<accession>R6D3S7</accession>
<proteinExistence type="predicted"/>
<dbReference type="SMART" id="SM00862">
    <property type="entry name" value="Trans_reg_C"/>
    <property type="match status" value="1"/>
</dbReference>
<dbReference type="SUPFAM" id="SSF52172">
    <property type="entry name" value="CheY-like"/>
    <property type="match status" value="1"/>
</dbReference>
<evidence type="ECO:0008006" key="10">
    <source>
        <dbReference type="Google" id="ProtNLM"/>
    </source>
</evidence>
<dbReference type="InterPro" id="IPR001867">
    <property type="entry name" value="OmpR/PhoB-type_DNA-bd"/>
</dbReference>
<dbReference type="GO" id="GO:0000976">
    <property type="term" value="F:transcription cis-regulatory region binding"/>
    <property type="evidence" value="ECO:0007669"/>
    <property type="project" value="TreeGrafter"/>
</dbReference>
<dbReference type="RefSeq" id="WP_022125106.1">
    <property type="nucleotide sequence ID" value="NZ_FR880890.1"/>
</dbReference>
<dbReference type="Pfam" id="PF00072">
    <property type="entry name" value="Response_reg"/>
    <property type="match status" value="1"/>
</dbReference>
<feature type="domain" description="OmpR/PhoB-type" evidence="7">
    <location>
        <begin position="129"/>
        <end position="226"/>
    </location>
</feature>
<evidence type="ECO:0000313" key="8">
    <source>
        <dbReference type="EMBL" id="CDA72427.1"/>
    </source>
</evidence>
<dbReference type="InterPro" id="IPR039420">
    <property type="entry name" value="WalR-like"/>
</dbReference>
<comment type="caution">
    <text evidence="8">The sequence shown here is derived from an EMBL/GenBank/DDBJ whole genome shotgun (WGS) entry which is preliminary data.</text>
</comment>
<evidence type="ECO:0000256" key="1">
    <source>
        <dbReference type="ARBA" id="ARBA00022553"/>
    </source>
</evidence>